<dbReference type="InterPro" id="IPR020568">
    <property type="entry name" value="Ribosomal_Su5_D2-typ_SF"/>
</dbReference>
<dbReference type="SMART" id="SM00838">
    <property type="entry name" value="EFG_C"/>
    <property type="match status" value="1"/>
</dbReference>
<dbReference type="CDD" id="cd01434">
    <property type="entry name" value="EFG_mtEFG1_IV"/>
    <property type="match status" value="1"/>
</dbReference>
<comment type="function">
    <text evidence="6">Catalyzes the GTP-dependent ribosomal translocation step during translation elongation. During this step, the ribosome changes from the pre-translocational (PRE) to the post-translocational (POST) state as the newly formed A-site-bound peptidyl-tRNA and P-site-bound deacylated tRNA move to the P and E sites, respectively. Catalyzes the coordinated movement of the two tRNA molecules, the mRNA and conformational changes in the ribosome.</text>
</comment>
<evidence type="ECO:0000256" key="1">
    <source>
        <dbReference type="ARBA" id="ARBA00017872"/>
    </source>
</evidence>
<dbReference type="InterPro" id="IPR009022">
    <property type="entry name" value="EFG_III"/>
</dbReference>
<dbReference type="Pfam" id="PF00009">
    <property type="entry name" value="GTP_EFTU"/>
    <property type="match status" value="1"/>
</dbReference>
<feature type="domain" description="Tr-type G" evidence="7">
    <location>
        <begin position="6"/>
        <end position="279"/>
    </location>
</feature>
<dbReference type="SUPFAM" id="SSF50447">
    <property type="entry name" value="Translation proteins"/>
    <property type="match status" value="1"/>
</dbReference>
<evidence type="ECO:0000256" key="3">
    <source>
        <dbReference type="ARBA" id="ARBA00022768"/>
    </source>
</evidence>
<evidence type="ECO:0000256" key="2">
    <source>
        <dbReference type="ARBA" id="ARBA00022741"/>
    </source>
</evidence>
<evidence type="ECO:0000313" key="9">
    <source>
        <dbReference type="Proteomes" id="UP000002318"/>
    </source>
</evidence>
<dbReference type="InterPro" id="IPR005517">
    <property type="entry name" value="Transl_elong_EFG/EF2_IV"/>
</dbReference>
<evidence type="ECO:0000256" key="5">
    <source>
        <dbReference type="ARBA" id="ARBA00023134"/>
    </source>
</evidence>
<dbReference type="InterPro" id="IPR014721">
    <property type="entry name" value="Ribsml_uS5_D2-typ_fold_subgr"/>
</dbReference>
<name>E1R4A8_SEDSS</name>
<dbReference type="SUPFAM" id="SSF52540">
    <property type="entry name" value="P-loop containing nucleoside triphosphate hydrolases"/>
    <property type="match status" value="1"/>
</dbReference>
<dbReference type="Pfam" id="PF22042">
    <property type="entry name" value="EF-G_D2"/>
    <property type="match status" value="1"/>
</dbReference>
<dbReference type="InterPro" id="IPR053905">
    <property type="entry name" value="EF-G-like_DII"/>
</dbReference>
<sequence>MSFTSADIRNLAIIGHNGTGKTTLLEQILYNGGIIPKAEGVDSGKSVSDFTDEEQERGMSIHTSLASLEWKGHQINLLDTPGTADFIGEVVCAFRATESAVMVVSGRSGVQIETIKLWRRLNGRNMPRIVFINELDKEHSSFQKSFGDLKEKFEKTFVPVTIPIGDGTDFKGIVNLIENKAYLIHEAAEKDEPIDIPADMNAMVEEYRLQMIESAAEGDDDLMEKYFAEGTLTEDEIRKGLREGLRDNKIVPVLCGSAVHNNGIASLLNFITNNAPSPEHVNEKADDADGKEVEVEISKEKPMSCMVFKTTIDQFSGKLSYVKVVTGELNSNSELYNPREKRREKGSKIYRAIGKKLIEVSELTAGDIGIITKLDGVRTNDTLCSSNEILTYHKLALPQPVFGLTVNAASKKAEDKLNEFLHRASEEDPTFDVSFNKETKESVISGMGELHITIILDKIRNKQKIEVETKTPKVAYRETITKSANAEYTHKKQTGGHGQYGKVAMEINPLARGEKFTFQNAIKGGSISKGYMPGIEKGIIEGMEEGYLAHYPIVDLGAVIIDGKEHPVDSSEMAFKMAAKGALRACLEKAGVMLLEPIMKLRVFADEQYLGDILSDLSGKRGRVLGQENLGGGIVEIDAEVPQAEMLRYAIDLRSITSGTGSFELDFDHYATLTGKNAEQVIAESKAMVTEEE</sequence>
<dbReference type="KEGG" id="ssm:Spirs_2536"/>
<dbReference type="InterPro" id="IPR035649">
    <property type="entry name" value="EFG_V"/>
</dbReference>
<dbReference type="PROSITE" id="PS51722">
    <property type="entry name" value="G_TR_2"/>
    <property type="match status" value="1"/>
</dbReference>
<dbReference type="STRING" id="573413.Spirs_2536"/>
<dbReference type="PRINTS" id="PR00315">
    <property type="entry name" value="ELONGATNFCT"/>
</dbReference>
<dbReference type="FunFam" id="3.30.70.240:FF:000001">
    <property type="entry name" value="Elongation factor G"/>
    <property type="match status" value="1"/>
</dbReference>
<dbReference type="SUPFAM" id="SSF54211">
    <property type="entry name" value="Ribosomal protein S5 domain 2-like"/>
    <property type="match status" value="1"/>
</dbReference>
<dbReference type="CDD" id="cd16262">
    <property type="entry name" value="EFG_III"/>
    <property type="match status" value="1"/>
</dbReference>
<dbReference type="NCBIfam" id="NF009379">
    <property type="entry name" value="PRK12740.1-3"/>
    <property type="match status" value="1"/>
</dbReference>
<dbReference type="SMART" id="SM00889">
    <property type="entry name" value="EFG_IV"/>
    <property type="match status" value="1"/>
</dbReference>
<dbReference type="Proteomes" id="UP000002318">
    <property type="component" value="Chromosome"/>
</dbReference>
<dbReference type="Pfam" id="PF03764">
    <property type="entry name" value="EFG_IV"/>
    <property type="match status" value="1"/>
</dbReference>
<dbReference type="InterPro" id="IPR031157">
    <property type="entry name" value="G_TR_CS"/>
</dbReference>
<keyword evidence="9" id="KW-1185">Reference proteome</keyword>
<dbReference type="RefSeq" id="WP_013255111.1">
    <property type="nucleotide sequence ID" value="NC_014364.1"/>
</dbReference>
<organism evidence="8 9">
    <name type="scientific">Sediminispirochaeta smaragdinae (strain DSM 11293 / JCM 15392 / SEBR 4228)</name>
    <name type="common">Spirochaeta smaragdinae</name>
    <dbReference type="NCBI Taxonomy" id="573413"/>
    <lineage>
        <taxon>Bacteria</taxon>
        <taxon>Pseudomonadati</taxon>
        <taxon>Spirochaetota</taxon>
        <taxon>Spirochaetia</taxon>
        <taxon>Spirochaetales</taxon>
        <taxon>Spirochaetaceae</taxon>
        <taxon>Sediminispirochaeta</taxon>
    </lineage>
</organism>
<reference evidence="8 9" key="1">
    <citation type="journal article" date="2010" name="Stand. Genomic Sci.">
        <title>Complete genome sequence of Spirochaeta smaragdinae type strain (SEBR 4228).</title>
        <authorList>
            <person name="Mavromatis K."/>
            <person name="Yasawong M."/>
            <person name="Chertkov O."/>
            <person name="Lapidus A."/>
            <person name="Lucas S."/>
            <person name="Nolan M."/>
            <person name="Del Rio T.G."/>
            <person name="Tice H."/>
            <person name="Cheng J.F."/>
            <person name="Pitluck S."/>
            <person name="Liolios K."/>
            <person name="Ivanova N."/>
            <person name="Tapia R."/>
            <person name="Han C."/>
            <person name="Bruce D."/>
            <person name="Goodwin L."/>
            <person name="Pati A."/>
            <person name="Chen A."/>
            <person name="Palaniappan K."/>
            <person name="Land M."/>
            <person name="Hauser L."/>
            <person name="Chang Y.J."/>
            <person name="Jeffries C.D."/>
            <person name="Detter J.C."/>
            <person name="Rohde M."/>
            <person name="Brambilla E."/>
            <person name="Spring S."/>
            <person name="Goker M."/>
            <person name="Sikorski J."/>
            <person name="Woyke T."/>
            <person name="Bristow J."/>
            <person name="Eisen J.A."/>
            <person name="Markowitz V."/>
            <person name="Hugenholtz P."/>
            <person name="Klenk H.P."/>
            <person name="Kyrpides N.C."/>
        </authorList>
    </citation>
    <scope>NUCLEOTIDE SEQUENCE [LARGE SCALE GENOMIC DNA]</scope>
    <source>
        <strain evidence="9">DSM 11293 / JCM 15392 / SEBR 4228</strain>
    </source>
</reference>
<dbReference type="AlphaFoldDB" id="E1R4A8"/>
<gene>
    <name evidence="8" type="ordered locus">Spirs_2536</name>
</gene>
<dbReference type="InterPro" id="IPR041095">
    <property type="entry name" value="EFG_II"/>
</dbReference>
<dbReference type="GO" id="GO:0005525">
    <property type="term" value="F:GTP binding"/>
    <property type="evidence" value="ECO:0007669"/>
    <property type="project" value="UniProtKB-KW"/>
</dbReference>
<dbReference type="FunFam" id="3.30.230.10:FF:000003">
    <property type="entry name" value="Elongation factor G"/>
    <property type="match status" value="1"/>
</dbReference>
<dbReference type="HOGENOM" id="CLU_002794_4_1_12"/>
<accession>E1R4A8</accession>
<evidence type="ECO:0000259" key="7">
    <source>
        <dbReference type="PROSITE" id="PS51722"/>
    </source>
</evidence>
<dbReference type="CDD" id="cd04170">
    <property type="entry name" value="EF-G_bact"/>
    <property type="match status" value="1"/>
</dbReference>
<dbReference type="InterPro" id="IPR000640">
    <property type="entry name" value="EFG_V-like"/>
</dbReference>
<evidence type="ECO:0000256" key="4">
    <source>
        <dbReference type="ARBA" id="ARBA00022917"/>
    </source>
</evidence>
<dbReference type="CDD" id="cd03713">
    <property type="entry name" value="EFG_mtEFG_C"/>
    <property type="match status" value="1"/>
</dbReference>
<dbReference type="eggNOG" id="COG0480">
    <property type="taxonomic scope" value="Bacteria"/>
</dbReference>
<dbReference type="Gene3D" id="3.30.70.870">
    <property type="entry name" value="Elongation Factor G (Translational Gtpase), domain 3"/>
    <property type="match status" value="1"/>
</dbReference>
<dbReference type="InterPro" id="IPR009000">
    <property type="entry name" value="Transl_B-barrel_sf"/>
</dbReference>
<dbReference type="OrthoDB" id="9804431at2"/>
<dbReference type="InterPro" id="IPR000795">
    <property type="entry name" value="T_Tr_GTP-bd_dom"/>
</dbReference>
<dbReference type="NCBIfam" id="TIGR00231">
    <property type="entry name" value="small_GTP"/>
    <property type="match status" value="1"/>
</dbReference>
<keyword evidence="3" id="KW-0251">Elongation factor</keyword>
<dbReference type="EMBL" id="CP002116">
    <property type="protein sequence ID" value="ADK81649.1"/>
    <property type="molecule type" value="Genomic_DNA"/>
</dbReference>
<dbReference type="SUPFAM" id="SSF54980">
    <property type="entry name" value="EF-G C-terminal domain-like"/>
    <property type="match status" value="2"/>
</dbReference>
<dbReference type="GO" id="GO:0003746">
    <property type="term" value="F:translation elongation factor activity"/>
    <property type="evidence" value="ECO:0007669"/>
    <property type="project" value="UniProtKB-KW"/>
</dbReference>
<protein>
    <recommendedName>
        <fullName evidence="1">Elongation factor G</fullName>
    </recommendedName>
</protein>
<dbReference type="PROSITE" id="PS00301">
    <property type="entry name" value="G_TR_1"/>
    <property type="match status" value="1"/>
</dbReference>
<dbReference type="InterPro" id="IPR047872">
    <property type="entry name" value="EFG_IV"/>
</dbReference>
<dbReference type="PANTHER" id="PTHR43261">
    <property type="entry name" value="TRANSLATION ELONGATION FACTOR G-RELATED"/>
    <property type="match status" value="1"/>
</dbReference>
<dbReference type="InterPro" id="IPR005225">
    <property type="entry name" value="Small_GTP-bd"/>
</dbReference>
<dbReference type="Gene3D" id="3.30.230.10">
    <property type="match status" value="1"/>
</dbReference>
<proteinExistence type="predicted"/>
<dbReference type="Gene3D" id="3.30.70.240">
    <property type="match status" value="1"/>
</dbReference>
<dbReference type="Pfam" id="PF14492">
    <property type="entry name" value="EFG_III"/>
    <property type="match status" value="1"/>
</dbReference>
<keyword evidence="4" id="KW-0648">Protein biosynthesis</keyword>
<dbReference type="Pfam" id="PF00679">
    <property type="entry name" value="EFG_C"/>
    <property type="match status" value="1"/>
</dbReference>
<dbReference type="GO" id="GO:0032790">
    <property type="term" value="P:ribosome disassembly"/>
    <property type="evidence" value="ECO:0007669"/>
    <property type="project" value="TreeGrafter"/>
</dbReference>
<dbReference type="Gene3D" id="3.40.50.300">
    <property type="entry name" value="P-loop containing nucleotide triphosphate hydrolases"/>
    <property type="match status" value="1"/>
</dbReference>
<dbReference type="NCBIfam" id="NF009381">
    <property type="entry name" value="PRK12740.1-5"/>
    <property type="match status" value="1"/>
</dbReference>
<dbReference type="Gene3D" id="2.40.30.10">
    <property type="entry name" value="Translation factors"/>
    <property type="match status" value="1"/>
</dbReference>
<dbReference type="InterPro" id="IPR035647">
    <property type="entry name" value="EFG_III/V"/>
</dbReference>
<dbReference type="InterPro" id="IPR027417">
    <property type="entry name" value="P-loop_NTPase"/>
</dbReference>
<dbReference type="PANTHER" id="PTHR43261:SF6">
    <property type="entry name" value="ELONGATION FACTOR G-LIKE PROTEIN"/>
    <property type="match status" value="1"/>
</dbReference>
<evidence type="ECO:0000256" key="6">
    <source>
        <dbReference type="ARBA" id="ARBA00024731"/>
    </source>
</evidence>
<dbReference type="NCBIfam" id="NF009891">
    <property type="entry name" value="PRK13351.1-1"/>
    <property type="match status" value="1"/>
</dbReference>
<keyword evidence="5" id="KW-0342">GTP-binding</keyword>
<dbReference type="GO" id="GO:0003924">
    <property type="term" value="F:GTPase activity"/>
    <property type="evidence" value="ECO:0007669"/>
    <property type="project" value="InterPro"/>
</dbReference>
<keyword evidence="2" id="KW-0547">Nucleotide-binding</keyword>
<evidence type="ECO:0000313" key="8">
    <source>
        <dbReference type="EMBL" id="ADK81649.1"/>
    </source>
</evidence>